<dbReference type="RefSeq" id="WP_103806546.1">
    <property type="nucleotide sequence ID" value="NZ_PQVG01000007.1"/>
</dbReference>
<comment type="caution">
    <text evidence="2">The sequence shown here is derived from an EMBL/GenBank/DDBJ whole genome shotgun (WGS) entry which is preliminary data.</text>
</comment>
<accession>A0A2S5A6Z7</accession>
<name>A0A2S5A6Z7_9FLAO</name>
<keyword evidence="2" id="KW-0808">Transferase</keyword>
<feature type="domain" description="Glycosyl transferase family 1" evidence="1">
    <location>
        <begin position="208"/>
        <end position="354"/>
    </location>
</feature>
<organism evidence="2 3">
    <name type="scientific">Flavobacterium alvei</name>
    <dbReference type="NCBI Taxonomy" id="2080416"/>
    <lineage>
        <taxon>Bacteria</taxon>
        <taxon>Pseudomonadati</taxon>
        <taxon>Bacteroidota</taxon>
        <taxon>Flavobacteriia</taxon>
        <taxon>Flavobacteriales</taxon>
        <taxon>Flavobacteriaceae</taxon>
        <taxon>Flavobacterium</taxon>
    </lineage>
</organism>
<gene>
    <name evidence="2" type="ORF">C3L50_12625</name>
</gene>
<dbReference type="OrthoDB" id="9771846at2"/>
<dbReference type="GO" id="GO:0016757">
    <property type="term" value="F:glycosyltransferase activity"/>
    <property type="evidence" value="ECO:0007669"/>
    <property type="project" value="InterPro"/>
</dbReference>
<protein>
    <submittedName>
        <fullName evidence="2">Glycosyl transferase</fullName>
    </submittedName>
</protein>
<keyword evidence="3" id="KW-1185">Reference proteome</keyword>
<dbReference type="AlphaFoldDB" id="A0A2S5A6Z7"/>
<dbReference type="PANTHER" id="PTHR45947">
    <property type="entry name" value="SULFOQUINOVOSYL TRANSFERASE SQD2"/>
    <property type="match status" value="1"/>
</dbReference>
<evidence type="ECO:0000313" key="3">
    <source>
        <dbReference type="Proteomes" id="UP000237310"/>
    </source>
</evidence>
<dbReference type="Proteomes" id="UP000237310">
    <property type="component" value="Unassembled WGS sequence"/>
</dbReference>
<reference evidence="2 3" key="1">
    <citation type="submission" date="2018-01" db="EMBL/GenBank/DDBJ databases">
        <authorList>
            <person name="Gaut B.S."/>
            <person name="Morton B.R."/>
            <person name="Clegg M.T."/>
            <person name="Duvall M.R."/>
        </authorList>
    </citation>
    <scope>NUCLEOTIDE SEQUENCE [LARGE SCALE GENOMIC DNA]</scope>
    <source>
        <strain evidence="2 3">HR-AY</strain>
    </source>
</reference>
<dbReference type="EMBL" id="PQVG01000007">
    <property type="protein sequence ID" value="POY38112.1"/>
    <property type="molecule type" value="Genomic_DNA"/>
</dbReference>
<dbReference type="SUPFAM" id="SSF53756">
    <property type="entry name" value="UDP-Glycosyltransferase/glycogen phosphorylase"/>
    <property type="match status" value="1"/>
</dbReference>
<evidence type="ECO:0000259" key="1">
    <source>
        <dbReference type="Pfam" id="PF00534"/>
    </source>
</evidence>
<evidence type="ECO:0000313" key="2">
    <source>
        <dbReference type="EMBL" id="POY38112.1"/>
    </source>
</evidence>
<sequence length="379" mass="43392">MDKKSTLSNSAKKNILVFHPALAPYRVDFFNAIDKYFNAFFYFSLPNPIEQDFDQKALRNRCSFQCNYLDKGFEFFGRSFRFNSIGKIKSTNPDVILCSEYSPITCLTVLYVSFFRKKTKVYTLCDDSIANSKERKGIRSYITKVIAKYIDGIIFTNEEVANWYKMNVSKKPKILILPIIHNEVVYKENLEQSINLANNNIGRYNLLGKKIILYVGRLVEVKNLDFLMTCVSKINQNDFCLIIVGDGPLRVELEEQARSLSLLDKVIFIGKQENESLYNWYTFSNIFVLPSTSERFGAVVNEALIGGCFVLCSSLAGASSLINNENGLLFDPTNEMDLVEKLEIALNNSSVLENKIEQLRVSKMPIEFDTMFNTLINQF</sequence>
<dbReference type="PANTHER" id="PTHR45947:SF3">
    <property type="entry name" value="SULFOQUINOVOSYL TRANSFERASE SQD2"/>
    <property type="match status" value="1"/>
</dbReference>
<dbReference type="Pfam" id="PF00534">
    <property type="entry name" value="Glycos_transf_1"/>
    <property type="match status" value="1"/>
</dbReference>
<dbReference type="Gene3D" id="3.40.50.2000">
    <property type="entry name" value="Glycogen Phosphorylase B"/>
    <property type="match status" value="2"/>
</dbReference>
<dbReference type="InterPro" id="IPR050194">
    <property type="entry name" value="Glycosyltransferase_grp1"/>
</dbReference>
<dbReference type="InterPro" id="IPR001296">
    <property type="entry name" value="Glyco_trans_1"/>
</dbReference>
<proteinExistence type="predicted"/>